<gene>
    <name evidence="2" type="ORF">DARMORV10_C03P26330.1</name>
</gene>
<feature type="region of interest" description="Disordered" evidence="1">
    <location>
        <begin position="1"/>
        <end position="36"/>
    </location>
</feature>
<accession>A0A816I4J1</accession>
<organism evidence="2">
    <name type="scientific">Brassica napus</name>
    <name type="common">Rape</name>
    <dbReference type="NCBI Taxonomy" id="3708"/>
    <lineage>
        <taxon>Eukaryota</taxon>
        <taxon>Viridiplantae</taxon>
        <taxon>Streptophyta</taxon>
        <taxon>Embryophyta</taxon>
        <taxon>Tracheophyta</taxon>
        <taxon>Spermatophyta</taxon>
        <taxon>Magnoliopsida</taxon>
        <taxon>eudicotyledons</taxon>
        <taxon>Gunneridae</taxon>
        <taxon>Pentapetalae</taxon>
        <taxon>rosids</taxon>
        <taxon>malvids</taxon>
        <taxon>Brassicales</taxon>
        <taxon>Brassicaceae</taxon>
        <taxon>Brassiceae</taxon>
        <taxon>Brassica</taxon>
    </lineage>
</organism>
<feature type="compositionally biased region" description="Polar residues" evidence="1">
    <location>
        <begin position="18"/>
        <end position="36"/>
    </location>
</feature>
<dbReference type="EMBL" id="HG994367">
    <property type="protein sequence ID" value="CAF1700755.1"/>
    <property type="molecule type" value="Genomic_DNA"/>
</dbReference>
<evidence type="ECO:0000313" key="2">
    <source>
        <dbReference type="EMBL" id="CAF1700755.1"/>
    </source>
</evidence>
<dbReference type="AlphaFoldDB" id="A0A816I4J1"/>
<name>A0A816I4J1_BRANA</name>
<evidence type="ECO:0000256" key="1">
    <source>
        <dbReference type="SAM" id="MobiDB-lite"/>
    </source>
</evidence>
<dbReference type="Proteomes" id="UP001295469">
    <property type="component" value="Chromosome C03"/>
</dbReference>
<sequence>MAMKPPKSTEKSHAPSILMTSHQASRIGTPIPINSISGGEKYRKRLDSYWLGTASHL</sequence>
<proteinExistence type="predicted"/>
<reference evidence="2" key="1">
    <citation type="submission" date="2021-01" db="EMBL/GenBank/DDBJ databases">
        <authorList>
            <consortium name="Genoscope - CEA"/>
            <person name="William W."/>
        </authorList>
    </citation>
    <scope>NUCLEOTIDE SEQUENCE</scope>
</reference>
<protein>
    <submittedName>
        <fullName evidence="2">(rape) hypothetical protein</fullName>
    </submittedName>
</protein>